<feature type="region of interest" description="Disordered" evidence="2">
    <location>
        <begin position="1085"/>
        <end position="1126"/>
    </location>
</feature>
<feature type="domain" description="Prospore membrane adapter protein SPO71 PH" evidence="4">
    <location>
        <begin position="434"/>
        <end position="580"/>
    </location>
</feature>
<feature type="compositionally biased region" description="Gly residues" evidence="2">
    <location>
        <begin position="1110"/>
        <end position="1120"/>
    </location>
</feature>
<dbReference type="OrthoDB" id="5579281at2759"/>
<dbReference type="InterPro" id="IPR039486">
    <property type="entry name" value="Mug56/Spo71_PH"/>
</dbReference>
<evidence type="ECO:0000256" key="2">
    <source>
        <dbReference type="SAM" id="MobiDB-lite"/>
    </source>
</evidence>
<dbReference type="Proteomes" id="UP000217199">
    <property type="component" value="Unassembled WGS sequence"/>
</dbReference>
<feature type="compositionally biased region" description="Polar residues" evidence="2">
    <location>
        <begin position="273"/>
        <end position="283"/>
    </location>
</feature>
<feature type="coiled-coil region" evidence="1">
    <location>
        <begin position="756"/>
        <end position="783"/>
    </location>
</feature>
<feature type="compositionally biased region" description="Gly residues" evidence="2">
    <location>
        <begin position="32"/>
        <end position="45"/>
    </location>
</feature>
<feature type="domain" description="Mug56/Spo71 PH" evidence="3">
    <location>
        <begin position="981"/>
        <end position="1158"/>
    </location>
</feature>
<dbReference type="EMBL" id="NBII01000007">
    <property type="protein sequence ID" value="PAV17271.1"/>
    <property type="molecule type" value="Genomic_DNA"/>
</dbReference>
<dbReference type="Pfam" id="PF15404">
    <property type="entry name" value="PH_4"/>
    <property type="match status" value="1"/>
</dbReference>
<feature type="compositionally biased region" description="Acidic residues" evidence="2">
    <location>
        <begin position="243"/>
        <end position="253"/>
    </location>
</feature>
<protein>
    <submittedName>
        <fullName evidence="5">Spore wall assembly-related protein</fullName>
    </submittedName>
</protein>
<feature type="compositionally biased region" description="Gly residues" evidence="2">
    <location>
        <begin position="817"/>
        <end position="828"/>
    </location>
</feature>
<feature type="compositionally biased region" description="Basic and acidic residues" evidence="2">
    <location>
        <begin position="7"/>
        <end position="17"/>
    </location>
</feature>
<feature type="compositionally biased region" description="Low complexity" evidence="2">
    <location>
        <begin position="66"/>
        <end position="88"/>
    </location>
</feature>
<dbReference type="Pfam" id="PF23207">
    <property type="entry name" value="PH_SPO71"/>
    <property type="match status" value="1"/>
</dbReference>
<keyword evidence="6" id="KW-1185">Reference proteome</keyword>
<proteinExistence type="predicted"/>
<feature type="compositionally biased region" description="Gly residues" evidence="2">
    <location>
        <begin position="1085"/>
        <end position="1098"/>
    </location>
</feature>
<organism evidence="5 6">
    <name type="scientific">Pyrrhoderma noxium</name>
    <dbReference type="NCBI Taxonomy" id="2282107"/>
    <lineage>
        <taxon>Eukaryota</taxon>
        <taxon>Fungi</taxon>
        <taxon>Dikarya</taxon>
        <taxon>Basidiomycota</taxon>
        <taxon>Agaricomycotina</taxon>
        <taxon>Agaricomycetes</taxon>
        <taxon>Hymenochaetales</taxon>
        <taxon>Hymenochaetaceae</taxon>
        <taxon>Pyrrhoderma</taxon>
    </lineage>
</organism>
<dbReference type="InterPro" id="IPR040345">
    <property type="entry name" value="Mug56/Spo71"/>
</dbReference>
<dbReference type="STRING" id="2282107.A0A286UCE1"/>
<evidence type="ECO:0000259" key="3">
    <source>
        <dbReference type="Pfam" id="PF15404"/>
    </source>
</evidence>
<feature type="compositionally biased region" description="Basic and acidic residues" evidence="2">
    <location>
        <begin position="90"/>
        <end position="100"/>
    </location>
</feature>
<name>A0A286UCE1_9AGAM</name>
<sequence>MSYDVDGDGRDEVERNRILFGTKTASGSDSGTSGGGDDGGGGRSGTGTETRTDGGEIRSGTGIGGPSTMTASGTAATSSNNGNNSNNNLERTHSHSDSHSHSQTQTQIHSQTHGHTDMHVHTQSRRRFFIGSMPDETPGVEDDADEREAAAEFVREHGLRIFLRQGGRLDEWTEAKAKEYKERLKRRIVENVGWYGEDGKERGGRRRKKKKGRMGGVEWSGETFEVGMVAGVSVNMLSTPMGEMEDGGQEDYLGDGQGEMRSSASVVHWDNPTAASGETTPVEYSNRPDTLLSAPAAQGGRTSSEEGTNHDESTSSKTHLFANVASSPASLQHRGSENNDATSARARSGIKSILNRPGKDKGKNVSVRYAETPSRFDATLGGFDEPASPSDVLQRRPSQMEASSAAAAAEAIQSTTREMEIAAGADIDTDADAVMRDRMLVRVFRCEHENIKYPFGERECRVMRGLENKEWDEFLVVWKNQRLELYENYWTPCKERILGHKHLAFVIPLLAPTRISVFSAVDLSFCLICRPTPVKDKKTRSHRSIFHRSSRGLNVFILRPKSRSRSVDWIWKIWEKLGGTLPTSIEVNCPLVHARVSIPIQETGAGWKDVTRDYVIRQCTNVLENSFAWKTVIELPITRGKRLELCWKMDTKLDWVWLRDDVDGVRRDWEVLFGLVIQKLGCPTQLQLHLASHYPTQITTKDHKHLEEPPSVEGYAYFHKRKTQGRKQYYLSTHDYYLCAVAVNKVVHPPTPTDLRRFTRDEREFLEEENGRLRDQVVDAQRVWDLRQVVVVRRAGSVIVQNYDEGVVRRAEEERMGGGNGTGSGEAGEGPPDLEGEDVAQLLEGEGEMERTESDIEDEGGDVGLAKAKNKGRLRMYRSFELVLKNGRILRFEVRRTKNAVEWVMHLRALVDYWKKRVKDDTLNQMNILRETGKGITSSKRYFKDGKVIPQARTDPENATMYLDEFWNWCVVEGCRQILRSGKLYVKNKSRGQYRHTYNILVRGYLISYKAGRSGNLHHQQIGCMNLIDAYVCSGYYAALALMDGEYDPNAAEVVKRFEDGLETRDVEEDTIFLVWFRGHGVHGTHGSNGPGRRGGGNNNNDNKSVRDGVGTGGGTGAGAGMESTPVLPLSAKHQMRIFRARNRLERDAWCWALNCEIERLGRETKGREEKLRV</sequence>
<feature type="compositionally biased region" description="Low complexity" evidence="2">
    <location>
        <begin position="101"/>
        <end position="113"/>
    </location>
</feature>
<gene>
    <name evidence="5" type="ORF">PNOK_0733500</name>
</gene>
<feature type="region of interest" description="Disordered" evidence="2">
    <location>
        <begin position="811"/>
        <end position="836"/>
    </location>
</feature>
<dbReference type="AlphaFoldDB" id="A0A286UCE1"/>
<evidence type="ECO:0000256" key="1">
    <source>
        <dbReference type="SAM" id="Coils"/>
    </source>
</evidence>
<dbReference type="PANTHER" id="PTHR28076:SF1">
    <property type="entry name" value="PROSPORE MEMBRANE ADAPTER PROTEIN SPO71"/>
    <property type="match status" value="1"/>
</dbReference>
<dbReference type="GO" id="GO:1902657">
    <property type="term" value="P:protein localization to prospore membrane"/>
    <property type="evidence" value="ECO:0007669"/>
    <property type="project" value="InterPro"/>
</dbReference>
<feature type="region of interest" description="Disordered" evidence="2">
    <location>
        <begin position="1"/>
        <end position="121"/>
    </location>
</feature>
<evidence type="ECO:0000259" key="4">
    <source>
        <dbReference type="Pfam" id="PF23207"/>
    </source>
</evidence>
<accession>A0A286UCE1</accession>
<keyword evidence="1" id="KW-0175">Coiled coil</keyword>
<feature type="region of interest" description="Disordered" evidence="2">
    <location>
        <begin position="242"/>
        <end position="365"/>
    </location>
</feature>
<evidence type="ECO:0000313" key="5">
    <source>
        <dbReference type="EMBL" id="PAV17271.1"/>
    </source>
</evidence>
<dbReference type="PANTHER" id="PTHR28076">
    <property type="entry name" value="SPORULATION-SPECIFIC PROTEIN 71"/>
    <property type="match status" value="1"/>
</dbReference>
<dbReference type="InParanoid" id="A0A286UCE1"/>
<evidence type="ECO:0000313" key="6">
    <source>
        <dbReference type="Proteomes" id="UP000217199"/>
    </source>
</evidence>
<feature type="compositionally biased region" description="Basic and acidic residues" evidence="2">
    <location>
        <begin position="303"/>
        <end position="314"/>
    </location>
</feature>
<dbReference type="InterPro" id="IPR057379">
    <property type="entry name" value="PH_SPO71"/>
</dbReference>
<reference evidence="5 6" key="1">
    <citation type="journal article" date="2017" name="Mol. Ecol.">
        <title>Comparative and population genomic landscape of Phellinus noxius: A hypervariable fungus causing root rot in trees.</title>
        <authorList>
            <person name="Chung C.L."/>
            <person name="Lee T.J."/>
            <person name="Akiba M."/>
            <person name="Lee H.H."/>
            <person name="Kuo T.H."/>
            <person name="Liu D."/>
            <person name="Ke H.M."/>
            <person name="Yokoi T."/>
            <person name="Roa M.B."/>
            <person name="Lu M.J."/>
            <person name="Chang Y.Y."/>
            <person name="Ann P.J."/>
            <person name="Tsai J.N."/>
            <person name="Chen C.Y."/>
            <person name="Tzean S.S."/>
            <person name="Ota Y."/>
            <person name="Hattori T."/>
            <person name="Sahashi N."/>
            <person name="Liou R.F."/>
            <person name="Kikuchi T."/>
            <person name="Tsai I.J."/>
        </authorList>
    </citation>
    <scope>NUCLEOTIDE SEQUENCE [LARGE SCALE GENOMIC DNA]</scope>
    <source>
        <strain evidence="5 6">FFPRI411160</strain>
    </source>
</reference>
<comment type="caution">
    <text evidence="5">The sequence shown here is derived from an EMBL/GenBank/DDBJ whole genome shotgun (WGS) entry which is preliminary data.</text>
</comment>